<sequence length="261" mass="29209">MVSLLMPLLGRLGAKAVEALVVELLRAWGLDKARRRLERHLSAIQCVLLGAEAKSHTNPAVRRWMTDLKTAAYQADDVLDDFRYEALRRRAAQIRPHSMAHKVISYFTANSPVVFHLSMSRKMKGALEIIDQLVVEMNNFHFPQHAEAPHADHPQTHSCVDESEIIGRQDDKELVVKTLLEQSNNNSNNNNVVVLPIVGMGGIGKTTLAQLVHNDQRVNHHFELVIWVCVSDKFVIEEIIRSIVQVATMNKCGASACGIKT</sequence>
<dbReference type="Gramene" id="TraesWEE_scaffold_201000_01G000100.1">
    <property type="protein sequence ID" value="TraesWEE_scaffold_201000_01G000100.1"/>
    <property type="gene ID" value="TraesWEE_scaffold_201000_01G000100"/>
</dbReference>
<dbReference type="Gramene" id="TraesROB_scaffold_050855_01G000700.1">
    <property type="protein sequence ID" value="TraesROB_scaffold_050855_01G000700.1"/>
    <property type="gene ID" value="TraesROB_scaffold_050855_01G000700"/>
</dbReference>
<dbReference type="PANTHER" id="PTHR36766:SF64">
    <property type="entry name" value="OS12G0206100 PROTEIN"/>
    <property type="match status" value="1"/>
</dbReference>
<dbReference type="Pfam" id="PF18052">
    <property type="entry name" value="Rx_N"/>
    <property type="match status" value="1"/>
</dbReference>
<feature type="domain" description="Disease resistance N-terminal" evidence="9">
    <location>
        <begin position="11"/>
        <end position="94"/>
    </location>
</feature>
<dbReference type="InterPro" id="IPR027417">
    <property type="entry name" value="P-loop_NTPase"/>
</dbReference>
<dbReference type="Gramene" id="TraesCAD_scaffold_172009_01G000100.1">
    <property type="protein sequence ID" value="TraesCAD_scaffold_172009_01G000100.1"/>
    <property type="gene ID" value="TraesCAD_scaffold_172009_01G000100"/>
</dbReference>
<feature type="chain" id="PRO_5043181175" description="Rx N-terminal domain-containing protein" evidence="7">
    <location>
        <begin position="20"/>
        <end position="261"/>
    </location>
</feature>
<dbReference type="Gramene" id="TraesCLE_scaffold_046145_01G000600.1">
    <property type="protein sequence ID" value="TraesCLE_scaffold_046145_01G000600.1"/>
    <property type="gene ID" value="TraesCLE_scaffold_046145_01G000600"/>
</dbReference>
<reference evidence="10" key="1">
    <citation type="submission" date="2018-08" db="EMBL/GenBank/DDBJ databases">
        <authorList>
            <person name="Rossello M."/>
        </authorList>
    </citation>
    <scope>NUCLEOTIDE SEQUENCE [LARGE SCALE GENOMIC DNA]</scope>
    <source>
        <strain evidence="10">cv. Chinese Spring</strain>
    </source>
</reference>
<evidence type="ECO:0000256" key="7">
    <source>
        <dbReference type="SAM" id="SignalP"/>
    </source>
</evidence>
<proteinExistence type="inferred from homology"/>
<dbReference type="InterPro" id="IPR002182">
    <property type="entry name" value="NB-ARC"/>
</dbReference>
<organism evidence="10">
    <name type="scientific">Triticum aestivum</name>
    <name type="common">Wheat</name>
    <dbReference type="NCBI Taxonomy" id="4565"/>
    <lineage>
        <taxon>Eukaryota</taxon>
        <taxon>Viridiplantae</taxon>
        <taxon>Streptophyta</taxon>
        <taxon>Embryophyta</taxon>
        <taxon>Tracheophyta</taxon>
        <taxon>Spermatophyta</taxon>
        <taxon>Magnoliopsida</taxon>
        <taxon>Liliopsida</taxon>
        <taxon>Poales</taxon>
        <taxon>Poaceae</taxon>
        <taxon>BOP clade</taxon>
        <taxon>Pooideae</taxon>
        <taxon>Triticodae</taxon>
        <taxon>Triticeae</taxon>
        <taxon>Triticinae</taxon>
        <taxon>Triticum</taxon>
    </lineage>
</organism>
<dbReference type="PANTHER" id="PTHR36766">
    <property type="entry name" value="PLANT BROAD-SPECTRUM MILDEW RESISTANCE PROTEIN RPW8"/>
    <property type="match status" value="1"/>
</dbReference>
<dbReference type="GO" id="GO:0043531">
    <property type="term" value="F:ADP binding"/>
    <property type="evidence" value="ECO:0007669"/>
    <property type="project" value="InterPro"/>
</dbReference>
<evidence type="ECO:0000313" key="10">
    <source>
        <dbReference type="EnsemblPlants" id="TraesCS7D02G002500.1"/>
    </source>
</evidence>
<keyword evidence="7" id="KW-0732">Signal</keyword>
<keyword evidence="2" id="KW-0433">Leucine-rich repeat</keyword>
<dbReference type="Gramene" id="TraesCS7D03G0005800.1">
    <property type="protein sequence ID" value="TraesCS7D03G0005800.1.CDS"/>
    <property type="gene ID" value="TraesCS7D03G0005800"/>
</dbReference>
<dbReference type="Gramene" id="TraesKAR7D01G0001260.1">
    <property type="protein sequence ID" value="cds.TraesKAR7D01G0001260.1"/>
    <property type="gene ID" value="TraesKAR7D01G0001260"/>
</dbReference>
<dbReference type="Gramene" id="TraesRN7D0100006800.1">
    <property type="protein sequence ID" value="TraesRN7D0100006800.1"/>
    <property type="gene ID" value="TraesRN7D0100006800"/>
</dbReference>
<feature type="signal peptide" evidence="7">
    <location>
        <begin position="1"/>
        <end position="19"/>
    </location>
</feature>
<accession>A0A3B6T763</accession>
<evidence type="ECO:0008006" key="12">
    <source>
        <dbReference type="Google" id="ProtNLM"/>
    </source>
</evidence>
<keyword evidence="3" id="KW-0677">Repeat</keyword>
<keyword evidence="4" id="KW-0547">Nucleotide-binding</keyword>
<dbReference type="OMA" id="HERIYGR"/>
<dbReference type="Gene3D" id="3.40.50.300">
    <property type="entry name" value="P-loop containing nucleotide triphosphate hydrolases"/>
    <property type="match status" value="1"/>
</dbReference>
<dbReference type="AlphaFoldDB" id="A0A3B6T763"/>
<feature type="domain" description="NB-ARC" evidence="8">
    <location>
        <begin position="169"/>
        <end position="245"/>
    </location>
</feature>
<evidence type="ECO:0000256" key="1">
    <source>
        <dbReference type="ARBA" id="ARBA00008894"/>
    </source>
</evidence>
<reference evidence="10" key="2">
    <citation type="submission" date="2018-10" db="UniProtKB">
        <authorList>
            <consortium name="EnsemblPlants"/>
        </authorList>
    </citation>
    <scope>IDENTIFICATION</scope>
</reference>
<keyword evidence="5" id="KW-0611">Plant defense</keyword>
<keyword evidence="6" id="KW-0067">ATP-binding</keyword>
<evidence type="ECO:0000259" key="8">
    <source>
        <dbReference type="Pfam" id="PF00931"/>
    </source>
</evidence>
<dbReference type="SUPFAM" id="SSF52540">
    <property type="entry name" value="P-loop containing nucleoside triphosphate hydrolases"/>
    <property type="match status" value="1"/>
</dbReference>
<dbReference type="STRING" id="4565.A0A3B6T763"/>
<protein>
    <recommendedName>
        <fullName evidence="12">Rx N-terminal domain-containing protein</fullName>
    </recommendedName>
</protein>
<dbReference type="GO" id="GO:0005524">
    <property type="term" value="F:ATP binding"/>
    <property type="evidence" value="ECO:0007669"/>
    <property type="project" value="UniProtKB-KW"/>
</dbReference>
<evidence type="ECO:0000256" key="4">
    <source>
        <dbReference type="ARBA" id="ARBA00022741"/>
    </source>
</evidence>
<keyword evidence="11" id="KW-1185">Reference proteome</keyword>
<name>A0A3B6T763_WHEAT</name>
<evidence type="ECO:0000313" key="11">
    <source>
        <dbReference type="Proteomes" id="UP000019116"/>
    </source>
</evidence>
<dbReference type="Pfam" id="PF00931">
    <property type="entry name" value="NB-ARC"/>
    <property type="match status" value="1"/>
</dbReference>
<evidence type="ECO:0000259" key="9">
    <source>
        <dbReference type="Pfam" id="PF18052"/>
    </source>
</evidence>
<dbReference type="OrthoDB" id="786390at2759"/>
<dbReference type="Gene3D" id="1.20.5.4130">
    <property type="match status" value="1"/>
</dbReference>
<dbReference type="GO" id="GO:0006952">
    <property type="term" value="P:defense response"/>
    <property type="evidence" value="ECO:0007669"/>
    <property type="project" value="UniProtKB-KW"/>
</dbReference>
<dbReference type="InterPro" id="IPR041118">
    <property type="entry name" value="Rx_N"/>
</dbReference>
<comment type="similarity">
    <text evidence="1">Belongs to the disease resistance NB-LRR family.</text>
</comment>
<evidence type="ECO:0000256" key="2">
    <source>
        <dbReference type="ARBA" id="ARBA00022614"/>
    </source>
</evidence>
<dbReference type="Gramene" id="TraesCS7D02G002500.1">
    <property type="protein sequence ID" value="TraesCS7D02G002500.1"/>
    <property type="gene ID" value="TraesCS7D02G002500"/>
</dbReference>
<evidence type="ECO:0000256" key="6">
    <source>
        <dbReference type="ARBA" id="ARBA00022840"/>
    </source>
</evidence>
<evidence type="ECO:0000256" key="5">
    <source>
        <dbReference type="ARBA" id="ARBA00022821"/>
    </source>
</evidence>
<dbReference type="EnsemblPlants" id="TraesCS7D02G002500.1">
    <property type="protein sequence ID" value="TraesCS7D02G002500.1"/>
    <property type="gene ID" value="TraesCS7D02G002500"/>
</dbReference>
<dbReference type="Proteomes" id="UP000019116">
    <property type="component" value="Chromosome 7D"/>
</dbReference>
<evidence type="ECO:0000256" key="3">
    <source>
        <dbReference type="ARBA" id="ARBA00022737"/>
    </source>
</evidence>